<dbReference type="EMBL" id="JXLN01013538">
    <property type="protein sequence ID" value="KPM09425.1"/>
    <property type="molecule type" value="Genomic_DNA"/>
</dbReference>
<evidence type="ECO:0000313" key="2">
    <source>
        <dbReference type="Proteomes" id="UP000616769"/>
    </source>
</evidence>
<gene>
    <name evidence="1" type="ORF">QR98_0079600</name>
</gene>
<dbReference type="VEuPathDB" id="VectorBase:SSCA009288"/>
<dbReference type="AlphaFoldDB" id="A0A132AFT7"/>
<reference evidence="1 2" key="1">
    <citation type="journal article" date="2015" name="Parasit. Vectors">
        <title>Draft genome of the scabies mite.</title>
        <authorList>
            <person name="Rider S.D.Jr."/>
            <person name="Morgan M.S."/>
            <person name="Arlian L.G."/>
        </authorList>
    </citation>
    <scope>NUCLEOTIDE SEQUENCE [LARGE SCALE GENOMIC DNA]</scope>
    <source>
        <strain evidence="1">Arlian Lab</strain>
    </source>
</reference>
<protein>
    <submittedName>
        <fullName evidence="1">Uncharacterized protein</fullName>
    </submittedName>
</protein>
<name>A0A132AFT7_SARSC</name>
<accession>A0A132AFT7</accession>
<dbReference type="Proteomes" id="UP000616769">
    <property type="component" value="Unassembled WGS sequence"/>
</dbReference>
<comment type="caution">
    <text evidence="1">The sequence shown here is derived from an EMBL/GenBank/DDBJ whole genome shotgun (WGS) entry which is preliminary data.</text>
</comment>
<proteinExistence type="predicted"/>
<evidence type="ECO:0000313" key="1">
    <source>
        <dbReference type="EMBL" id="KPM09425.1"/>
    </source>
</evidence>
<sequence>MQTIDLMRSLSDLAERKALPLMKANKIDLKSLIENKIDGLRYLNRFVSDSEEKIWLDKLTMSSWGKSAINSLTFEAKRFETAIKGLMKIDQMRPSSYKPLEYFDLQKNCNWCESHCGIE</sequence>
<organism evidence="1 2">
    <name type="scientific">Sarcoptes scabiei</name>
    <name type="common">Itch mite</name>
    <name type="synonym">Acarus scabiei</name>
    <dbReference type="NCBI Taxonomy" id="52283"/>
    <lineage>
        <taxon>Eukaryota</taxon>
        <taxon>Metazoa</taxon>
        <taxon>Ecdysozoa</taxon>
        <taxon>Arthropoda</taxon>
        <taxon>Chelicerata</taxon>
        <taxon>Arachnida</taxon>
        <taxon>Acari</taxon>
        <taxon>Acariformes</taxon>
        <taxon>Sarcoptiformes</taxon>
        <taxon>Astigmata</taxon>
        <taxon>Psoroptidia</taxon>
        <taxon>Sarcoptoidea</taxon>
        <taxon>Sarcoptidae</taxon>
        <taxon>Sarcoptinae</taxon>
        <taxon>Sarcoptes</taxon>
    </lineage>
</organism>